<accession>A0A7Z2VP94</accession>
<keyword evidence="2" id="KW-1185">Reference proteome</keyword>
<proteinExistence type="predicted"/>
<dbReference type="GO" id="GO:0004557">
    <property type="term" value="F:alpha-galactosidase activity"/>
    <property type="evidence" value="ECO:0007669"/>
    <property type="project" value="InterPro"/>
</dbReference>
<dbReference type="Proteomes" id="UP000502248">
    <property type="component" value="Chromosome"/>
</dbReference>
<dbReference type="AlphaFoldDB" id="A0A7Z2VP94"/>
<dbReference type="InterPro" id="IPR013785">
    <property type="entry name" value="Aldolase_TIM"/>
</dbReference>
<dbReference type="KEGG" id="cheb:HH215_27645"/>
<name>A0A7Z2VP94_9BACL</name>
<sequence>MNNRIAIEENGISLLFDWTDGGDVRLLHLSRQAWDEQFIGEEKARRAFRMVEAQVTGEDQDDHHGSKHLGTMPAKAMKYVRHADIRNAQGRKLEIVTEGGGLRVSCHYQLYDGIPVVRSWTEIENVTEKDQGLEYVSSFALTGIAKEGSRSWDDKTRVYLPHNAWCGEYQWKSYGVAELGLNRVYDFSMKRISCQGTGTWSTSEFLPMGCVENEENGEYLLWQIEHNGSWQWELSDVAGYLYLRLSGPTENENGWWKKLAPGETFVSVPAAVCLAGGSIDEAFGAMTAYRRAIRRPHPDNERLPVVFNDYMNCLNADPDWDKEMPLIEAAARAGCEYYCVDAGWYGEGSWWDSVGEWMPSERRFPGGMKPLLEHIRSRGMIPGLWLELEVMGIHCAMADQVDDAWFFMRHGKRVIDHGRYQLDYRNPEVIRYADSVIDRVVREYGAGYIKMDYNINAGIGTERQADSFGDGLLGHNRAYVAWIERVLNRYPGLVIESCASGGMRADYALLSKLSLHSATDQMDYRKNAVIAAAAPTAATPEQIGIWAYPSPEGDAEETAMNLVNAMLMRICVSGRLDLLNETNFELVRQGIEVYKELRETIRFSEPFWPLGLPAFGRPWMSLGLQHGDKRLLAVWRMQGEESSCAIPIEVLPDGGEIQVRCVYPAEEQVGFRWDDGNGVLLVDLAKAGSARLFEIATGRAGR</sequence>
<protein>
    <submittedName>
        <fullName evidence="1">Alpha-galactosidase</fullName>
    </submittedName>
</protein>
<dbReference type="SUPFAM" id="SSF51445">
    <property type="entry name" value="(Trans)glycosidases"/>
    <property type="match status" value="1"/>
</dbReference>
<dbReference type="InterPro" id="IPR017853">
    <property type="entry name" value="GH"/>
</dbReference>
<evidence type="ECO:0000313" key="2">
    <source>
        <dbReference type="Proteomes" id="UP000502248"/>
    </source>
</evidence>
<evidence type="ECO:0000313" key="1">
    <source>
        <dbReference type="EMBL" id="QJD86575.1"/>
    </source>
</evidence>
<dbReference type="Pfam" id="PF02065">
    <property type="entry name" value="Melibiase"/>
    <property type="match status" value="1"/>
</dbReference>
<dbReference type="GO" id="GO:0016052">
    <property type="term" value="P:carbohydrate catabolic process"/>
    <property type="evidence" value="ECO:0007669"/>
    <property type="project" value="InterPro"/>
</dbReference>
<gene>
    <name evidence="1" type="ORF">HH215_27645</name>
</gene>
<dbReference type="RefSeq" id="WP_169282824.1">
    <property type="nucleotide sequence ID" value="NZ_CP051680.1"/>
</dbReference>
<dbReference type="PRINTS" id="PR00743">
    <property type="entry name" value="GLHYDRLASE36"/>
</dbReference>
<dbReference type="CDD" id="cd14791">
    <property type="entry name" value="GH36"/>
    <property type="match status" value="1"/>
</dbReference>
<organism evidence="1 2">
    <name type="scientific">Cohnella herbarum</name>
    <dbReference type="NCBI Taxonomy" id="2728023"/>
    <lineage>
        <taxon>Bacteria</taxon>
        <taxon>Bacillati</taxon>
        <taxon>Bacillota</taxon>
        <taxon>Bacilli</taxon>
        <taxon>Bacillales</taxon>
        <taxon>Paenibacillaceae</taxon>
        <taxon>Cohnella</taxon>
    </lineage>
</organism>
<reference evidence="1 2" key="1">
    <citation type="submission" date="2020-04" db="EMBL/GenBank/DDBJ databases">
        <title>Genome sequencing of novel species.</title>
        <authorList>
            <person name="Heo J."/>
            <person name="Kim S.-J."/>
            <person name="Kim J.-S."/>
            <person name="Hong S.-B."/>
            <person name="Kwon S.-W."/>
        </authorList>
    </citation>
    <scope>NUCLEOTIDE SEQUENCE [LARGE SCALE GENOMIC DNA]</scope>
    <source>
        <strain evidence="1 2">MFER-1</strain>
    </source>
</reference>
<dbReference type="InterPro" id="IPR002252">
    <property type="entry name" value="Glyco_hydro_36"/>
</dbReference>
<dbReference type="InterPro" id="IPR038417">
    <property type="entry name" value="Alpga-gal_N_sf"/>
</dbReference>
<dbReference type="Gene3D" id="3.20.20.70">
    <property type="entry name" value="Aldolase class I"/>
    <property type="match status" value="1"/>
</dbReference>
<dbReference type="Gene3D" id="2.70.98.60">
    <property type="entry name" value="alpha-galactosidase from lactobacil brevis"/>
    <property type="match status" value="1"/>
</dbReference>
<dbReference type="EMBL" id="CP051680">
    <property type="protein sequence ID" value="QJD86575.1"/>
    <property type="molecule type" value="Genomic_DNA"/>
</dbReference>